<evidence type="ECO:0000256" key="1">
    <source>
        <dbReference type="SAM" id="Phobius"/>
    </source>
</evidence>
<protein>
    <submittedName>
        <fullName evidence="2">Uncharacterized protein</fullName>
    </submittedName>
</protein>
<feature type="non-terminal residue" evidence="2">
    <location>
        <position position="1"/>
    </location>
</feature>
<keyword evidence="1" id="KW-0812">Transmembrane</keyword>
<organism evidence="2">
    <name type="scientific">marine sediment metagenome</name>
    <dbReference type="NCBI Taxonomy" id="412755"/>
    <lineage>
        <taxon>unclassified sequences</taxon>
        <taxon>metagenomes</taxon>
        <taxon>ecological metagenomes</taxon>
    </lineage>
</organism>
<proteinExistence type="predicted"/>
<gene>
    <name evidence="2" type="ORF">S06H3_58129</name>
</gene>
<comment type="caution">
    <text evidence="2">The sequence shown here is derived from an EMBL/GenBank/DDBJ whole genome shotgun (WGS) entry which is preliminary data.</text>
</comment>
<name>X1P7Y1_9ZZZZ</name>
<feature type="transmembrane region" description="Helical" evidence="1">
    <location>
        <begin position="6"/>
        <end position="28"/>
    </location>
</feature>
<dbReference type="AlphaFoldDB" id="X1P7Y1"/>
<keyword evidence="1" id="KW-1133">Transmembrane helix</keyword>
<keyword evidence="1" id="KW-0472">Membrane</keyword>
<reference evidence="2" key="1">
    <citation type="journal article" date="2014" name="Front. Microbiol.">
        <title>High frequency of phylogenetically diverse reductive dehalogenase-homologous genes in deep subseafloor sedimentary metagenomes.</title>
        <authorList>
            <person name="Kawai M."/>
            <person name="Futagami T."/>
            <person name="Toyoda A."/>
            <person name="Takaki Y."/>
            <person name="Nishi S."/>
            <person name="Hori S."/>
            <person name="Arai W."/>
            <person name="Tsubouchi T."/>
            <person name="Morono Y."/>
            <person name="Uchiyama I."/>
            <person name="Ito T."/>
            <person name="Fujiyama A."/>
            <person name="Inagaki F."/>
            <person name="Takami H."/>
        </authorList>
    </citation>
    <scope>NUCLEOTIDE SEQUENCE</scope>
    <source>
        <strain evidence="2">Expedition CK06-06</strain>
    </source>
</reference>
<dbReference type="EMBL" id="BARV01037600">
    <property type="protein sequence ID" value="GAI52427.1"/>
    <property type="molecule type" value="Genomic_DNA"/>
</dbReference>
<accession>X1P7Y1</accession>
<sequence length="42" mass="4737">HMLVTYPKVYVPELVGAVILIWFAVGLVRGRKAFAFVKYGQV</sequence>
<evidence type="ECO:0000313" key="2">
    <source>
        <dbReference type="EMBL" id="GAI52427.1"/>
    </source>
</evidence>